<reference evidence="1" key="1">
    <citation type="submission" date="2023-03" db="EMBL/GenBank/DDBJ databases">
        <title>Massive genome expansion in bonnet fungi (Mycena s.s.) driven by repeated elements and novel gene families across ecological guilds.</title>
        <authorList>
            <consortium name="Lawrence Berkeley National Laboratory"/>
            <person name="Harder C.B."/>
            <person name="Miyauchi S."/>
            <person name="Viragh M."/>
            <person name="Kuo A."/>
            <person name="Thoen E."/>
            <person name="Andreopoulos B."/>
            <person name="Lu D."/>
            <person name="Skrede I."/>
            <person name="Drula E."/>
            <person name="Henrissat B."/>
            <person name="Morin E."/>
            <person name="Kohler A."/>
            <person name="Barry K."/>
            <person name="LaButti K."/>
            <person name="Morin E."/>
            <person name="Salamov A."/>
            <person name="Lipzen A."/>
            <person name="Mereny Z."/>
            <person name="Hegedus B."/>
            <person name="Baldrian P."/>
            <person name="Stursova M."/>
            <person name="Weitz H."/>
            <person name="Taylor A."/>
            <person name="Grigoriev I.V."/>
            <person name="Nagy L.G."/>
            <person name="Martin F."/>
            <person name="Kauserud H."/>
        </authorList>
    </citation>
    <scope>NUCLEOTIDE SEQUENCE</scope>
    <source>
        <strain evidence="1">CBHHK002</strain>
    </source>
</reference>
<evidence type="ECO:0000313" key="1">
    <source>
        <dbReference type="EMBL" id="KAJ7354311.1"/>
    </source>
</evidence>
<comment type="caution">
    <text evidence="1">The sequence shown here is derived from an EMBL/GenBank/DDBJ whole genome shotgun (WGS) entry which is preliminary data.</text>
</comment>
<keyword evidence="2" id="KW-1185">Reference proteome</keyword>
<dbReference type="Proteomes" id="UP001218218">
    <property type="component" value="Unassembled WGS sequence"/>
</dbReference>
<name>A0AAD7ABI0_9AGAR</name>
<evidence type="ECO:0000313" key="2">
    <source>
        <dbReference type="Proteomes" id="UP001218218"/>
    </source>
</evidence>
<gene>
    <name evidence="1" type="ORF">DFH08DRAFT_1077067</name>
</gene>
<organism evidence="1 2">
    <name type="scientific">Mycena albidolilacea</name>
    <dbReference type="NCBI Taxonomy" id="1033008"/>
    <lineage>
        <taxon>Eukaryota</taxon>
        <taxon>Fungi</taxon>
        <taxon>Dikarya</taxon>
        <taxon>Basidiomycota</taxon>
        <taxon>Agaricomycotina</taxon>
        <taxon>Agaricomycetes</taxon>
        <taxon>Agaricomycetidae</taxon>
        <taxon>Agaricales</taxon>
        <taxon>Marasmiineae</taxon>
        <taxon>Mycenaceae</taxon>
        <taxon>Mycena</taxon>
    </lineage>
</organism>
<accession>A0AAD7ABI0</accession>
<dbReference type="AlphaFoldDB" id="A0AAD7ABI0"/>
<proteinExistence type="predicted"/>
<sequence>MEKHVSPPPFQSPVLESILEVFSTVTTELSDAQTVSRMGGVRPLEYQSFSVSVRNACVIEMVRNAHRADGYFAGWSWLATLCSKITLPTALVADALTCIRVYASLLPRAAPQRLVPTPFFMLITRGNFQDSLFHVGPKSIGGKAWASSEEYLSVHSMWSNTGFGLLSPCTTFAWLSPQRKIIAREELDDCDSMALLGTVEFDYDRVETYGVGFSEGLEIARLHLTAIGTRMQGYALAALLNYDMQKYVRRHQEAWIAEGRGAPNAGPQAISAADWVDTYVADSTCISSHGYEPAALYTKTKVGAFVTLMLCNTYDVLYDVATSNPISSAIYAAAAGITDANLHCIFVTSYVDGAAQRICQAPNGEYLLFGDNALLSIAAWAGFSDRYRTWERFVKYSRQIARSSSMKAVNIAEHAVQQLILPDCNLVDISDSWDKLTRNASTHATTPRLTAPYHLSAAPELMAVPLPDICSRCMGPFQQALDAFSSDRVLGVEGLPAGVTECRAVALAAGIRRVAIFATSERCCDVCACRIGCWADLTSYRVLTALMADEKSAASAHWLLQCYAVWAVTEFPVSVATVLSGFDFCCEAIQDKGAMGVRDVLDC</sequence>
<dbReference type="EMBL" id="JARIHO010000010">
    <property type="protein sequence ID" value="KAJ7354311.1"/>
    <property type="molecule type" value="Genomic_DNA"/>
</dbReference>
<protein>
    <submittedName>
        <fullName evidence="1">Uncharacterized protein</fullName>
    </submittedName>
</protein>